<dbReference type="PANTHER" id="PTHR33154">
    <property type="entry name" value="TRANSCRIPTIONAL REGULATOR, ARSR FAMILY"/>
    <property type="match status" value="1"/>
</dbReference>
<proteinExistence type="predicted"/>
<dbReference type="SMART" id="SM00419">
    <property type="entry name" value="HTH_CRP"/>
    <property type="match status" value="1"/>
</dbReference>
<dbReference type="AlphaFoldDB" id="W9GIS1"/>
<dbReference type="CDD" id="cd00090">
    <property type="entry name" value="HTH_ARSR"/>
    <property type="match status" value="1"/>
</dbReference>
<dbReference type="InterPro" id="IPR011991">
    <property type="entry name" value="ArsR-like_HTH"/>
</dbReference>
<dbReference type="GO" id="GO:0003677">
    <property type="term" value="F:DNA binding"/>
    <property type="evidence" value="ECO:0007669"/>
    <property type="project" value="UniProtKB-KW"/>
</dbReference>
<feature type="domain" description="HTH arsR-type" evidence="4">
    <location>
        <begin position="267"/>
        <end position="359"/>
    </location>
</feature>
<keyword evidence="6" id="KW-1185">Reference proteome</keyword>
<keyword evidence="3" id="KW-0804">Transcription</keyword>
<evidence type="ECO:0000259" key="4">
    <source>
        <dbReference type="PROSITE" id="PS50987"/>
    </source>
</evidence>
<dbReference type="InterPro" id="IPR001845">
    <property type="entry name" value="HTH_ArsR_DNA-bd_dom"/>
</dbReference>
<comment type="caution">
    <text evidence="5">The sequence shown here is derived from an EMBL/GenBank/DDBJ whole genome shotgun (WGS) entry which is preliminary data.</text>
</comment>
<accession>W9GIS1</accession>
<dbReference type="InterPro" id="IPR051081">
    <property type="entry name" value="HTH_MetalResp_TranReg"/>
</dbReference>
<dbReference type="InterPro" id="IPR045981">
    <property type="entry name" value="DUF5937"/>
</dbReference>
<dbReference type="Pfam" id="PF12840">
    <property type="entry name" value="HTH_20"/>
    <property type="match status" value="1"/>
</dbReference>
<dbReference type="PANTHER" id="PTHR33154:SF33">
    <property type="entry name" value="TRANSCRIPTIONAL REPRESSOR SDPR"/>
    <property type="match status" value="1"/>
</dbReference>
<dbReference type="GO" id="GO:0003700">
    <property type="term" value="F:DNA-binding transcription factor activity"/>
    <property type="evidence" value="ECO:0007669"/>
    <property type="project" value="InterPro"/>
</dbReference>
<evidence type="ECO:0000256" key="1">
    <source>
        <dbReference type="ARBA" id="ARBA00023015"/>
    </source>
</evidence>
<evidence type="ECO:0000256" key="3">
    <source>
        <dbReference type="ARBA" id="ARBA00023163"/>
    </source>
</evidence>
<dbReference type="EMBL" id="AWQS01000155">
    <property type="protein sequence ID" value="EWT05027.1"/>
    <property type="molecule type" value="Genomic_DNA"/>
</dbReference>
<protein>
    <submittedName>
        <fullName evidence="5">Aromatic ring-opening dioxygenase LigA</fullName>
    </submittedName>
</protein>
<dbReference type="SMART" id="SM00418">
    <property type="entry name" value="HTH_ARSR"/>
    <property type="match status" value="1"/>
</dbReference>
<dbReference type="InterPro" id="IPR036390">
    <property type="entry name" value="WH_DNA-bd_sf"/>
</dbReference>
<evidence type="ECO:0000313" key="5">
    <source>
        <dbReference type="EMBL" id="EWT05027.1"/>
    </source>
</evidence>
<dbReference type="SUPFAM" id="SSF46785">
    <property type="entry name" value="Winged helix' DNA-binding domain"/>
    <property type="match status" value="1"/>
</dbReference>
<reference evidence="6" key="1">
    <citation type="submission" date="2013-08" db="EMBL/GenBank/DDBJ databases">
        <title>Intrasporangium oryzae NRRL B-24470.</title>
        <authorList>
            <person name="Liu H."/>
            <person name="Wang G."/>
        </authorList>
    </citation>
    <scope>NUCLEOTIDE SEQUENCE [LARGE SCALE GENOMIC DNA]</scope>
    <source>
        <strain evidence="6">Q5-1</strain>
    </source>
</reference>
<dbReference type="PRINTS" id="PR00778">
    <property type="entry name" value="HTHARSR"/>
</dbReference>
<evidence type="ECO:0000313" key="6">
    <source>
        <dbReference type="Proteomes" id="UP000019494"/>
    </source>
</evidence>
<dbReference type="GO" id="GO:0051213">
    <property type="term" value="F:dioxygenase activity"/>
    <property type="evidence" value="ECO:0007669"/>
    <property type="project" value="UniProtKB-KW"/>
</dbReference>
<dbReference type="PROSITE" id="PS50987">
    <property type="entry name" value="HTH_ARSR_2"/>
    <property type="match status" value="1"/>
</dbReference>
<dbReference type="Gene3D" id="1.10.10.10">
    <property type="entry name" value="Winged helix-like DNA-binding domain superfamily/Winged helix DNA-binding domain"/>
    <property type="match status" value="1"/>
</dbReference>
<dbReference type="Proteomes" id="UP000019494">
    <property type="component" value="Unassembled WGS sequence"/>
</dbReference>
<keyword evidence="5" id="KW-0560">Oxidoreductase</keyword>
<name>W9GIS1_9MICO</name>
<dbReference type="NCBIfam" id="NF033788">
    <property type="entry name" value="HTH_metalloreg"/>
    <property type="match status" value="1"/>
</dbReference>
<keyword evidence="2" id="KW-0238">DNA-binding</keyword>
<keyword evidence="5" id="KW-0223">Dioxygenase</keyword>
<dbReference type="RefSeq" id="WP_034718774.1">
    <property type="nucleotide sequence ID" value="NZ_AWQS01000155.1"/>
</dbReference>
<gene>
    <name evidence="5" type="ORF">N864_01570</name>
</gene>
<dbReference type="InterPro" id="IPR036388">
    <property type="entry name" value="WH-like_DNA-bd_sf"/>
</dbReference>
<dbReference type="OrthoDB" id="9806976at2"/>
<organism evidence="5 6">
    <name type="scientific">Intrasporangium chromatireducens Q5-1</name>
    <dbReference type="NCBI Taxonomy" id="584657"/>
    <lineage>
        <taxon>Bacteria</taxon>
        <taxon>Bacillati</taxon>
        <taxon>Actinomycetota</taxon>
        <taxon>Actinomycetes</taxon>
        <taxon>Micrococcales</taxon>
        <taxon>Intrasporangiaceae</taxon>
        <taxon>Intrasporangium</taxon>
    </lineage>
</organism>
<evidence type="ECO:0000256" key="2">
    <source>
        <dbReference type="ARBA" id="ARBA00023125"/>
    </source>
</evidence>
<dbReference type="InterPro" id="IPR012318">
    <property type="entry name" value="HTH_CRP"/>
</dbReference>
<sequence length="359" mass="40485">MVIALDLAQARRTRIWAVASPMAELMASLHVLAEPDHHPESRRWIDETVACLSDDLRARLHEWAPLWARYRMRLFYPVCGEESRSLAGELEQLAGVDDDVFVPMCANAIRGLSMPLTAASEVRRSRRWVTECEHRSFVRGELAHRLVADPARFRADLLGVLEAAAREFFDRQWEASGPALESAAASARRRIQTVEPPELVASLSPMASRRESASTVYFDKLQSKQVAVGPEGLVVVPSIRSWPHVMVKFDAGMPIVVQYLVREAGREDLETQSQLRRKLFVLAEPGRWELCRHLIGESITTTELARRTGTSKHSVSRHLRALREAGLISSQREGRQVFHRLHPATVIRLGQDVLSAMLR</sequence>
<keyword evidence="1" id="KW-0805">Transcription regulation</keyword>
<dbReference type="Pfam" id="PF19361">
    <property type="entry name" value="DUF5937"/>
    <property type="match status" value="1"/>
</dbReference>